<evidence type="ECO:0000313" key="3">
    <source>
        <dbReference type="Proteomes" id="UP001189813"/>
    </source>
</evidence>
<feature type="domain" description="Transposase IS801/IS1294" evidence="1">
    <location>
        <begin position="94"/>
        <end position="170"/>
    </location>
</feature>
<protein>
    <recommendedName>
        <fullName evidence="1">Transposase IS801/IS1294 domain-containing protein</fullName>
    </recommendedName>
</protein>
<evidence type="ECO:0000313" key="2">
    <source>
        <dbReference type="EMBL" id="CAJ0809100.1"/>
    </source>
</evidence>
<reference evidence="2 3" key="1">
    <citation type="submission" date="2023-07" db="EMBL/GenBank/DDBJ databases">
        <authorList>
            <person name="Peeters C."/>
        </authorList>
    </citation>
    <scope>NUCLEOTIDE SEQUENCE [LARGE SCALE GENOMIC DNA]</scope>
    <source>
        <strain evidence="2 3">LMG 19083</strain>
    </source>
</reference>
<evidence type="ECO:0000259" key="1">
    <source>
        <dbReference type="Pfam" id="PF04986"/>
    </source>
</evidence>
<dbReference type="EMBL" id="CATZBU010000024">
    <property type="protein sequence ID" value="CAJ0809100.1"/>
    <property type="molecule type" value="Genomic_DNA"/>
</dbReference>
<accession>A0ABM9JZW5</accession>
<sequence>MPVIVLVGRRLRTCLRLLGERLVDLGQRRKGGVLARTCREVEVERRVPVLPGFGLEWLGGFNGHQHTGFQELAHNGSNTRYRIVVIGAASRQSVVPGGGLSPDGERWVACRPGFFLPVRVLSRLFRRLFLERLQHAFDASELQFFSSLADLAKPVAFARCLAEVCRTDSWANVQATRVSQVVMRWRDRPNSLAGAI</sequence>
<keyword evidence="3" id="KW-1185">Reference proteome</keyword>
<name>A0ABM9JZW5_9RALS</name>
<gene>
    <name evidence="2" type="ORF">LMG19083_04843</name>
</gene>
<dbReference type="Proteomes" id="UP001189813">
    <property type="component" value="Unassembled WGS sequence"/>
</dbReference>
<dbReference type="InterPro" id="IPR007069">
    <property type="entry name" value="Transposase_32"/>
</dbReference>
<comment type="caution">
    <text evidence="2">The sequence shown here is derived from an EMBL/GenBank/DDBJ whole genome shotgun (WGS) entry which is preliminary data.</text>
</comment>
<dbReference type="Pfam" id="PF04986">
    <property type="entry name" value="Y2_Tnp"/>
    <property type="match status" value="1"/>
</dbReference>
<proteinExistence type="predicted"/>
<organism evidence="2 3">
    <name type="scientific">Ralstonia psammae</name>
    <dbReference type="NCBI Taxonomy" id="3058598"/>
    <lineage>
        <taxon>Bacteria</taxon>
        <taxon>Pseudomonadati</taxon>
        <taxon>Pseudomonadota</taxon>
        <taxon>Betaproteobacteria</taxon>
        <taxon>Burkholderiales</taxon>
        <taxon>Burkholderiaceae</taxon>
        <taxon>Ralstonia</taxon>
    </lineage>
</organism>